<reference evidence="9 10" key="1">
    <citation type="journal article" date="2015" name="Genome Announc.">
        <title>Expanding the biotechnology potential of lactobacilli through comparative genomics of 213 strains and associated genera.</title>
        <authorList>
            <person name="Sun Z."/>
            <person name="Harris H.M."/>
            <person name="McCann A."/>
            <person name="Guo C."/>
            <person name="Argimon S."/>
            <person name="Zhang W."/>
            <person name="Yang X."/>
            <person name="Jeffery I.B."/>
            <person name="Cooney J.C."/>
            <person name="Kagawa T.F."/>
            <person name="Liu W."/>
            <person name="Song Y."/>
            <person name="Salvetti E."/>
            <person name="Wrobel A."/>
            <person name="Rasinkangas P."/>
            <person name="Parkhill J."/>
            <person name="Rea M.C."/>
            <person name="O'Sullivan O."/>
            <person name="Ritari J."/>
            <person name="Douillard F.P."/>
            <person name="Paul Ross R."/>
            <person name="Yang R."/>
            <person name="Briner A.E."/>
            <person name="Felis G.E."/>
            <person name="de Vos W.M."/>
            <person name="Barrangou R."/>
            <person name="Klaenhammer T.R."/>
            <person name="Caufield P.W."/>
            <person name="Cui Y."/>
            <person name="Zhang H."/>
            <person name="O'Toole P.W."/>
        </authorList>
    </citation>
    <scope>NUCLEOTIDE SEQUENCE [LARGE SCALE GENOMIC DNA]</scope>
    <source>
        <strain evidence="9 10">DSM 20014</strain>
    </source>
</reference>
<sequence>MDKQTITIYDVAREAKVSMATVSRVVNGNANVKPATKEKVEKVIADLGYRPNAVARGLASRKTTTVGLIIPDLTDQYFAELARGIEDVARMYDYQIILSSSNGTDMKTDLIDNLLGKQVDGMIYMGNQIAPDFEERLIEIDLPVVLTGTLDVDKKLASVNIDYFRAFSAATKRLIEHGHKEIAFVSVPITKHTKQDYKLKGYQDALVQAGLGLSDKLVFEADATYEAGYAAAKSIADSDATAAMVATDEMAAGVLNGLTDLGVKIPEDFELISSNNSQLTQITRPTMASITQPIYDMGAVAMRMLTKLMQHEALDETQIELNYGFAERGSMRKS</sequence>
<keyword evidence="10" id="KW-1185">Reference proteome</keyword>
<protein>
    <recommendedName>
        <fullName evidence="1 7">Catabolite control protein A</fullName>
    </recommendedName>
</protein>
<dbReference type="OrthoDB" id="9784962at2"/>
<dbReference type="PANTHER" id="PTHR30146">
    <property type="entry name" value="LACI-RELATED TRANSCRIPTIONAL REPRESSOR"/>
    <property type="match status" value="1"/>
</dbReference>
<keyword evidence="3 7" id="KW-0805">Transcription regulation</keyword>
<keyword evidence="5 7" id="KW-0010">Activator</keyword>
<comment type="function">
    <text evidence="7">Global transcriptional regulator of carbon catabolite repression (CCR) and carbon catabolite activation (CCA), which ensures optimal energy usage under diverse conditions.</text>
</comment>
<accession>A0A0R2JG86</accession>
<dbReference type="InterPro" id="IPR028082">
    <property type="entry name" value="Peripla_BP_I"/>
</dbReference>
<evidence type="ECO:0000256" key="7">
    <source>
        <dbReference type="RuleBase" id="RU368079"/>
    </source>
</evidence>
<dbReference type="RefSeq" id="WP_057788585.1">
    <property type="nucleotide sequence ID" value="NZ_JQCD01000030.1"/>
</dbReference>
<evidence type="ECO:0000256" key="6">
    <source>
        <dbReference type="ARBA" id="ARBA00023163"/>
    </source>
</evidence>
<organism evidence="9 10">
    <name type="scientific">Weissella minor</name>
    <dbReference type="NCBI Taxonomy" id="1620"/>
    <lineage>
        <taxon>Bacteria</taxon>
        <taxon>Bacillati</taxon>
        <taxon>Bacillota</taxon>
        <taxon>Bacilli</taxon>
        <taxon>Lactobacillales</taxon>
        <taxon>Lactobacillaceae</taxon>
        <taxon>Weissella</taxon>
    </lineage>
</organism>
<dbReference type="PATRIC" id="fig|1620.3.peg.929"/>
<dbReference type="SMART" id="SM00354">
    <property type="entry name" value="HTH_LACI"/>
    <property type="match status" value="1"/>
</dbReference>
<evidence type="ECO:0000256" key="2">
    <source>
        <dbReference type="ARBA" id="ARBA00022491"/>
    </source>
</evidence>
<dbReference type="PROSITE" id="PS50932">
    <property type="entry name" value="HTH_LACI_2"/>
    <property type="match status" value="1"/>
</dbReference>
<dbReference type="EMBL" id="JQCD01000030">
    <property type="protein sequence ID" value="KRN76337.1"/>
    <property type="molecule type" value="Genomic_DNA"/>
</dbReference>
<dbReference type="InterPro" id="IPR000843">
    <property type="entry name" value="HTH_LacI"/>
</dbReference>
<dbReference type="SUPFAM" id="SSF47413">
    <property type="entry name" value="lambda repressor-like DNA-binding domains"/>
    <property type="match status" value="1"/>
</dbReference>
<evidence type="ECO:0000313" key="10">
    <source>
        <dbReference type="Proteomes" id="UP000051673"/>
    </source>
</evidence>
<evidence type="ECO:0000256" key="1">
    <source>
        <dbReference type="ARBA" id="ARBA00019435"/>
    </source>
</evidence>
<dbReference type="PANTHER" id="PTHR30146:SF150">
    <property type="entry name" value="ARABINOSE METABOLISM TRANSCRIPTIONAL REPRESSOR"/>
    <property type="match status" value="1"/>
</dbReference>
<dbReference type="Gene3D" id="3.40.50.2300">
    <property type="match status" value="2"/>
</dbReference>
<dbReference type="Pfam" id="PF13377">
    <property type="entry name" value="Peripla_BP_3"/>
    <property type="match status" value="1"/>
</dbReference>
<comment type="caution">
    <text evidence="9">The sequence shown here is derived from an EMBL/GenBank/DDBJ whole genome shotgun (WGS) entry which is preliminary data.</text>
</comment>
<proteinExistence type="predicted"/>
<dbReference type="InterPro" id="IPR010982">
    <property type="entry name" value="Lambda_DNA-bd_dom_sf"/>
</dbReference>
<dbReference type="SUPFAM" id="SSF53822">
    <property type="entry name" value="Periplasmic binding protein-like I"/>
    <property type="match status" value="1"/>
</dbReference>
<dbReference type="AlphaFoldDB" id="A0A0R2JG86"/>
<evidence type="ECO:0000256" key="4">
    <source>
        <dbReference type="ARBA" id="ARBA00023125"/>
    </source>
</evidence>
<dbReference type="InterPro" id="IPR006377">
    <property type="entry name" value="CcpA"/>
</dbReference>
<dbReference type="Pfam" id="PF00356">
    <property type="entry name" value="LacI"/>
    <property type="match status" value="1"/>
</dbReference>
<dbReference type="CDD" id="cd01392">
    <property type="entry name" value="HTH_LacI"/>
    <property type="match status" value="1"/>
</dbReference>
<keyword evidence="4 7" id="KW-0238">DNA-binding</keyword>
<dbReference type="Proteomes" id="UP000051673">
    <property type="component" value="Unassembled WGS sequence"/>
</dbReference>
<dbReference type="InterPro" id="IPR046335">
    <property type="entry name" value="LacI/GalR-like_sensor"/>
</dbReference>
<dbReference type="STRING" id="1620.IV67_GL000913"/>
<evidence type="ECO:0000256" key="3">
    <source>
        <dbReference type="ARBA" id="ARBA00023015"/>
    </source>
</evidence>
<keyword evidence="6 7" id="KW-0804">Transcription</keyword>
<evidence type="ECO:0000313" key="9">
    <source>
        <dbReference type="EMBL" id="KRN76337.1"/>
    </source>
</evidence>
<keyword evidence="2 7" id="KW-0678">Repressor</keyword>
<dbReference type="PRINTS" id="PR00036">
    <property type="entry name" value="HTHLACI"/>
</dbReference>
<feature type="domain" description="HTH lacI-type" evidence="8">
    <location>
        <begin position="6"/>
        <end position="60"/>
    </location>
</feature>
<dbReference type="PROSITE" id="PS00356">
    <property type="entry name" value="HTH_LACI_1"/>
    <property type="match status" value="1"/>
</dbReference>
<dbReference type="NCBIfam" id="TIGR01481">
    <property type="entry name" value="ccpA"/>
    <property type="match status" value="1"/>
</dbReference>
<evidence type="ECO:0000256" key="5">
    <source>
        <dbReference type="ARBA" id="ARBA00023159"/>
    </source>
</evidence>
<dbReference type="FunFam" id="1.10.260.40:FF:000002">
    <property type="entry name" value="HTH-type transcriptional repressor PurR"/>
    <property type="match status" value="1"/>
</dbReference>
<name>A0A0R2JG86_9LACO</name>
<dbReference type="GO" id="GO:0003700">
    <property type="term" value="F:DNA-binding transcription factor activity"/>
    <property type="evidence" value="ECO:0007669"/>
    <property type="project" value="TreeGrafter"/>
</dbReference>
<evidence type="ECO:0000259" key="8">
    <source>
        <dbReference type="PROSITE" id="PS50932"/>
    </source>
</evidence>
<dbReference type="GO" id="GO:0000976">
    <property type="term" value="F:transcription cis-regulatory region binding"/>
    <property type="evidence" value="ECO:0007669"/>
    <property type="project" value="TreeGrafter"/>
</dbReference>
<dbReference type="Gene3D" id="1.10.260.40">
    <property type="entry name" value="lambda repressor-like DNA-binding domains"/>
    <property type="match status" value="1"/>
</dbReference>
<gene>
    <name evidence="9" type="ORF">IV67_GL000913</name>
</gene>